<evidence type="ECO:0000313" key="2">
    <source>
        <dbReference type="EMBL" id="EFO64454.1"/>
    </source>
</evidence>
<sequence>MYEEGKVFYYGASNWEHITIYTYTLDEFPGTGASVDVDFLVLRVSSSLDKCVVLQLLQGNKLFMIAVGDKAVPNTLFNTLFKSSNGKTIPIYVADEDCGALRDKLKEIGVDAIEICSVYNRFYELYGSELPTEPDRATTCVYKDISAAFSSRYERLVAEFPDAPTVSDMCDVAWSDICKRAPIYCYHCLAIRDIKTQYENPKSKPKPRQTGKHGVTNESPVANALSEKSSAKKKGTPQASPGKGPVTVEFATPSDGRGGNKGSRKPDSKEGGQKNHSPPGKKKGSGTPLPSSKRFGSDEEAREFAKGLNWERCMVIEKNNNLDLAELHLMCTNNGSYLSYVSDNYIFYGFPRSQEVNIDTYRRSMSDTNMFLV</sequence>
<evidence type="ECO:0000256" key="1">
    <source>
        <dbReference type="SAM" id="MobiDB-lite"/>
    </source>
</evidence>
<feature type="region of interest" description="Disordered" evidence="1">
    <location>
        <begin position="199"/>
        <end position="300"/>
    </location>
</feature>
<gene>
    <name evidence="2" type="ORF">GLP15_1386</name>
</gene>
<dbReference type="AlphaFoldDB" id="E1EZA1"/>
<feature type="compositionally biased region" description="Basic and acidic residues" evidence="1">
    <location>
        <begin position="264"/>
        <end position="273"/>
    </location>
</feature>
<reference evidence="2 3" key="1">
    <citation type="journal article" date="2010" name="BMC Genomics">
        <title>Genome analysis and comparative genomics of a Giardia intestinalis assemblage E isolate.</title>
        <authorList>
            <person name="Jerlstrom-Hultqvist J."/>
            <person name="Franzen O."/>
            <person name="Ankarklev J."/>
            <person name="Xu F."/>
            <person name="Nohynkova E."/>
            <person name="Andersson J.O."/>
            <person name="Svard S.G."/>
            <person name="Andersson B."/>
        </authorList>
    </citation>
    <scope>NUCLEOTIDE SEQUENCE [LARGE SCALE GENOMIC DNA]</scope>
    <source>
        <strain evidence="2 3">P15</strain>
    </source>
</reference>
<comment type="caution">
    <text evidence="2">The sequence shown here is derived from an EMBL/GenBank/DDBJ whole genome shotgun (WGS) entry which is preliminary data.</text>
</comment>
<evidence type="ECO:0000313" key="3">
    <source>
        <dbReference type="Proteomes" id="UP000008974"/>
    </source>
</evidence>
<name>E1EZA1_GIAIA</name>
<protein>
    <submittedName>
        <fullName evidence="2">Uncharacterized protein</fullName>
    </submittedName>
</protein>
<dbReference type="EMBL" id="ACVC01000095">
    <property type="protein sequence ID" value="EFO64454.1"/>
    <property type="molecule type" value="Genomic_DNA"/>
</dbReference>
<proteinExistence type="predicted"/>
<dbReference type="VEuPathDB" id="GiardiaDB:GLP15_1386"/>
<accession>E1EZA1</accession>
<dbReference type="OMA" id="YELHESE"/>
<organism evidence="2 3">
    <name type="scientific">Giardia intestinalis (strain P15)</name>
    <name type="common">Giardia lamblia</name>
    <dbReference type="NCBI Taxonomy" id="658858"/>
    <lineage>
        <taxon>Eukaryota</taxon>
        <taxon>Metamonada</taxon>
        <taxon>Diplomonadida</taxon>
        <taxon>Hexamitidae</taxon>
        <taxon>Giardiinae</taxon>
        <taxon>Giardia</taxon>
    </lineage>
</organism>
<dbReference type="Proteomes" id="UP000008974">
    <property type="component" value="Unassembled WGS sequence"/>
</dbReference>
<dbReference type="OrthoDB" id="10257679at2759"/>